<dbReference type="Proteomes" id="UP000236893">
    <property type="component" value="Unassembled WGS sequence"/>
</dbReference>
<dbReference type="Gene3D" id="3.40.50.150">
    <property type="entry name" value="Vaccinia Virus protein VP39"/>
    <property type="match status" value="1"/>
</dbReference>
<dbReference type="Pfam" id="PF05050">
    <property type="entry name" value="Methyltransf_21"/>
    <property type="match status" value="1"/>
</dbReference>
<dbReference type="PANTHER" id="PTHR34203">
    <property type="entry name" value="METHYLTRANSFERASE, FKBM FAMILY PROTEIN"/>
    <property type="match status" value="1"/>
</dbReference>
<dbReference type="SUPFAM" id="SSF53335">
    <property type="entry name" value="S-adenosyl-L-methionine-dependent methyltransferases"/>
    <property type="match status" value="1"/>
</dbReference>
<comment type="caution">
    <text evidence="2">The sequence shown here is derived from an EMBL/GenBank/DDBJ whole genome shotgun (WGS) entry which is preliminary data.</text>
</comment>
<dbReference type="EMBL" id="PQVF01000001">
    <property type="protein sequence ID" value="POY39112.1"/>
    <property type="molecule type" value="Genomic_DNA"/>
</dbReference>
<feature type="domain" description="Methyltransferase FkbM" evidence="1">
    <location>
        <begin position="79"/>
        <end position="231"/>
    </location>
</feature>
<dbReference type="InterPro" id="IPR052514">
    <property type="entry name" value="SAM-dependent_MTase"/>
</dbReference>
<evidence type="ECO:0000313" key="2">
    <source>
        <dbReference type="EMBL" id="POY39112.1"/>
    </source>
</evidence>
<keyword evidence="2" id="KW-0489">Methyltransferase</keyword>
<protein>
    <submittedName>
        <fullName evidence="2">FkbM family methyltransferase</fullName>
    </submittedName>
</protein>
<dbReference type="NCBIfam" id="TIGR01444">
    <property type="entry name" value="fkbM_fam"/>
    <property type="match status" value="1"/>
</dbReference>
<evidence type="ECO:0000313" key="3">
    <source>
        <dbReference type="Proteomes" id="UP000236893"/>
    </source>
</evidence>
<accession>A0A2S5A9R3</accession>
<gene>
    <name evidence="2" type="ORF">C3K47_01040</name>
</gene>
<dbReference type="PANTHER" id="PTHR34203:SF15">
    <property type="entry name" value="SLL1173 PROTEIN"/>
    <property type="match status" value="1"/>
</dbReference>
<organism evidence="2 3">
    <name type="scientific">Solitalea longa</name>
    <dbReference type="NCBI Taxonomy" id="2079460"/>
    <lineage>
        <taxon>Bacteria</taxon>
        <taxon>Pseudomonadati</taxon>
        <taxon>Bacteroidota</taxon>
        <taxon>Sphingobacteriia</taxon>
        <taxon>Sphingobacteriales</taxon>
        <taxon>Sphingobacteriaceae</taxon>
        <taxon>Solitalea</taxon>
    </lineage>
</organism>
<dbReference type="RefSeq" id="WP_103787215.1">
    <property type="nucleotide sequence ID" value="NZ_PQVF01000001.1"/>
</dbReference>
<evidence type="ECO:0000259" key="1">
    <source>
        <dbReference type="Pfam" id="PF05050"/>
    </source>
</evidence>
<dbReference type="AlphaFoldDB" id="A0A2S5A9R3"/>
<dbReference type="OrthoDB" id="9812600at2"/>
<dbReference type="GO" id="GO:0008168">
    <property type="term" value="F:methyltransferase activity"/>
    <property type="evidence" value="ECO:0007669"/>
    <property type="project" value="UniProtKB-KW"/>
</dbReference>
<dbReference type="InterPro" id="IPR006342">
    <property type="entry name" value="FkbM_mtfrase"/>
</dbReference>
<dbReference type="InterPro" id="IPR029063">
    <property type="entry name" value="SAM-dependent_MTases_sf"/>
</dbReference>
<keyword evidence="3" id="KW-1185">Reference proteome</keyword>
<proteinExistence type="predicted"/>
<dbReference type="GO" id="GO:0032259">
    <property type="term" value="P:methylation"/>
    <property type="evidence" value="ECO:0007669"/>
    <property type="project" value="UniProtKB-KW"/>
</dbReference>
<reference evidence="2 3" key="1">
    <citation type="submission" date="2018-01" db="EMBL/GenBank/DDBJ databases">
        <authorList>
            <person name="Gaut B.S."/>
            <person name="Morton B.R."/>
            <person name="Clegg M.T."/>
            <person name="Duvall M.R."/>
        </authorList>
    </citation>
    <scope>NUCLEOTIDE SEQUENCE [LARGE SCALE GENOMIC DNA]</scope>
    <source>
        <strain evidence="2 3">HR-AV</strain>
    </source>
</reference>
<keyword evidence="2" id="KW-0808">Transferase</keyword>
<sequence>MRLINVVKGIQYLIKGTEISLYQKVKLKLAPRYKKINIQFSKKPIEVTDGASFIACYQEIFIDKIYEFKAHSSNPFIIDCGANVGLSILYFKKIYPEARIIAFEPDPNIYQVMKNNIDAFGCQNVDARQEAIWNEHSTIYFESDGGTSGHIGEQRNGTVPIKSFRLKDLLQDQKVDLLKIDIEGAEYEVLVDCKDVLQNADKLFVEYHSREKSSQHLDEILTIISKAGFRYHIQDAYTSPQPFVHIKPMLDMDNQLNIFCYKN</sequence>
<name>A0A2S5A9R3_9SPHI</name>